<evidence type="ECO:0000313" key="12">
    <source>
        <dbReference type="EMBL" id="GGS33870.1"/>
    </source>
</evidence>
<dbReference type="RefSeq" id="WP_229786920.1">
    <property type="nucleotide sequence ID" value="NZ_BMRB01000002.1"/>
</dbReference>
<dbReference type="InterPro" id="IPR035070">
    <property type="entry name" value="Streptogrisin_prodomain"/>
</dbReference>
<evidence type="ECO:0000256" key="1">
    <source>
        <dbReference type="ARBA" id="ARBA00007664"/>
    </source>
</evidence>
<comment type="caution">
    <text evidence="12">The sequence shown here is derived from an EMBL/GenBank/DDBJ whole genome shotgun (WGS) entry which is preliminary data.</text>
</comment>
<organism evidence="12 13">
    <name type="scientific">Actinokineospora fastidiosa</name>
    <dbReference type="NCBI Taxonomy" id="1816"/>
    <lineage>
        <taxon>Bacteria</taxon>
        <taxon>Bacillati</taxon>
        <taxon>Actinomycetota</taxon>
        <taxon>Actinomycetes</taxon>
        <taxon>Pseudonocardiales</taxon>
        <taxon>Pseudonocardiaceae</taxon>
        <taxon>Actinokineospora</taxon>
    </lineage>
</organism>
<keyword evidence="5" id="KW-0720">Serine protease</keyword>
<feature type="domain" description="Peptidase S1A alpha-lytic prodomain" evidence="11">
    <location>
        <begin position="116"/>
        <end position="173"/>
    </location>
</feature>
<evidence type="ECO:0000256" key="9">
    <source>
        <dbReference type="PIRSR" id="PIRSR001134-2"/>
    </source>
</evidence>
<reference evidence="12" key="2">
    <citation type="submission" date="2020-09" db="EMBL/GenBank/DDBJ databases">
        <authorList>
            <person name="Sun Q."/>
            <person name="Ohkuma M."/>
        </authorList>
    </citation>
    <scope>NUCLEOTIDE SEQUENCE</scope>
    <source>
        <strain evidence="12">JCM 3276</strain>
    </source>
</reference>
<keyword evidence="3 10" id="KW-0732">Signal</keyword>
<dbReference type="InterPro" id="IPR001316">
    <property type="entry name" value="Pept_S1A_streptogrisin"/>
</dbReference>
<dbReference type="CDD" id="cd21112">
    <property type="entry name" value="alphaLP-like"/>
    <property type="match status" value="1"/>
</dbReference>
<feature type="chain" id="PRO_5037747793" description="Peptidase S1A alpha-lytic prodomain domain-containing protein" evidence="10">
    <location>
        <begin position="26"/>
        <end position="376"/>
    </location>
</feature>
<dbReference type="GO" id="GO:0004252">
    <property type="term" value="F:serine-type endopeptidase activity"/>
    <property type="evidence" value="ECO:0007669"/>
    <property type="project" value="InterPro"/>
</dbReference>
<dbReference type="PRINTS" id="PR00861">
    <property type="entry name" value="ALYTICPTASE"/>
</dbReference>
<evidence type="ECO:0000256" key="7">
    <source>
        <dbReference type="ARBA" id="ARBA00023157"/>
    </source>
</evidence>
<dbReference type="GO" id="GO:0005576">
    <property type="term" value="C:extracellular region"/>
    <property type="evidence" value="ECO:0007669"/>
    <property type="project" value="InterPro"/>
</dbReference>
<dbReference type="InterPro" id="IPR004236">
    <property type="entry name" value="Pept_S1_alpha_lytic"/>
</dbReference>
<dbReference type="GO" id="GO:0006508">
    <property type="term" value="P:proteolysis"/>
    <property type="evidence" value="ECO:0007669"/>
    <property type="project" value="UniProtKB-KW"/>
</dbReference>
<keyword evidence="2" id="KW-0645">Protease</keyword>
<dbReference type="Gene3D" id="3.30.300.50">
    <property type="match status" value="2"/>
</dbReference>
<dbReference type="InterPro" id="IPR037295">
    <property type="entry name" value="Alpha-lytic_protease_prodomain"/>
</dbReference>
<dbReference type="Gene3D" id="2.40.10.10">
    <property type="entry name" value="Trypsin-like serine proteases"/>
    <property type="match status" value="2"/>
</dbReference>
<dbReference type="AlphaFoldDB" id="A0A918LDX8"/>
<feature type="signal peptide" evidence="10">
    <location>
        <begin position="1"/>
        <end position="25"/>
    </location>
</feature>
<dbReference type="SUPFAM" id="SSF54806">
    <property type="entry name" value="Alpha-lytic protease prodomain"/>
    <property type="match status" value="1"/>
</dbReference>
<feature type="disulfide bond" evidence="9">
    <location>
        <begin position="324"/>
        <end position="351"/>
    </location>
</feature>
<evidence type="ECO:0000256" key="10">
    <source>
        <dbReference type="SAM" id="SignalP"/>
    </source>
</evidence>
<keyword evidence="13" id="KW-1185">Reference proteome</keyword>
<dbReference type="InterPro" id="IPR009003">
    <property type="entry name" value="Peptidase_S1_PA"/>
</dbReference>
<gene>
    <name evidence="12" type="ORF">GCM10010171_30220</name>
</gene>
<evidence type="ECO:0000259" key="11">
    <source>
        <dbReference type="Pfam" id="PF02983"/>
    </source>
</evidence>
<protein>
    <recommendedName>
        <fullName evidence="11">Peptidase S1A alpha-lytic prodomain domain-containing protein</fullName>
    </recommendedName>
</protein>
<feature type="active site" description="Charge relay system" evidence="8">
    <location>
        <position position="249"/>
    </location>
</feature>
<feature type="active site" description="Charge relay system" evidence="8">
    <location>
        <position position="221"/>
    </location>
</feature>
<dbReference type="EMBL" id="BMRB01000002">
    <property type="protein sequence ID" value="GGS33870.1"/>
    <property type="molecule type" value="Genomic_DNA"/>
</dbReference>
<evidence type="ECO:0000256" key="8">
    <source>
        <dbReference type="PIRSR" id="PIRSR001134-1"/>
    </source>
</evidence>
<feature type="active site" description="Charge relay system" evidence="8">
    <location>
        <position position="330"/>
    </location>
</feature>
<evidence type="ECO:0000256" key="5">
    <source>
        <dbReference type="ARBA" id="ARBA00022825"/>
    </source>
</evidence>
<keyword evidence="4" id="KW-0378">Hydrolase</keyword>
<evidence type="ECO:0000256" key="2">
    <source>
        <dbReference type="ARBA" id="ARBA00022670"/>
    </source>
</evidence>
<evidence type="ECO:0000256" key="3">
    <source>
        <dbReference type="ARBA" id="ARBA00022729"/>
    </source>
</evidence>
<accession>A0A918LDX8</accession>
<dbReference type="Proteomes" id="UP000660680">
    <property type="component" value="Unassembled WGS sequence"/>
</dbReference>
<reference evidence="12" key="1">
    <citation type="journal article" date="2014" name="Int. J. Syst. Evol. Microbiol.">
        <title>Complete genome sequence of Corynebacterium casei LMG S-19264T (=DSM 44701T), isolated from a smear-ripened cheese.</title>
        <authorList>
            <consortium name="US DOE Joint Genome Institute (JGI-PGF)"/>
            <person name="Walter F."/>
            <person name="Albersmeier A."/>
            <person name="Kalinowski J."/>
            <person name="Ruckert C."/>
        </authorList>
    </citation>
    <scope>NUCLEOTIDE SEQUENCE</scope>
    <source>
        <strain evidence="12">JCM 3276</strain>
    </source>
</reference>
<proteinExistence type="inferred from homology"/>
<feature type="disulfide bond" evidence="9">
    <location>
        <begin position="206"/>
        <end position="222"/>
    </location>
</feature>
<evidence type="ECO:0000313" key="13">
    <source>
        <dbReference type="Proteomes" id="UP000660680"/>
    </source>
</evidence>
<sequence length="376" mass="38033">MKRTLVAVALLTVAGASVAALPALAAAPADLAAAASPGMLAAMERDLGLSKDAALARIAAEDKAARTEDRLRATLSDAFGGSWFDAASGTLVVGVTDAGKASAVRADGARAAVVRHSARKLDATADTLDRSLAAAPAGVTGWYVDVRRNTVTVTAAPGATAQAKSFVARAGADRAAVTVVESAETPRTLYNLYGGDAYYMGSGGRCSVGFSVQGGYVTAGHCGRVGTSTTGSNRVAQGTFRGSSFPGDDLAVVAVNSSWTPQGMVNRYDGYGVSVRGSQEAPVGSSVCRSGSTTGWHCGTIQSKNQTVRYAEGAVYGLTRTSVCAEPGDSGGSFISGNQAQGVTSGGSGDCTSGGTTYFQPVNEILNRYGLTLVTR</sequence>
<feature type="disulfide bond" evidence="9">
    <location>
        <begin position="288"/>
        <end position="298"/>
    </location>
</feature>
<keyword evidence="7 9" id="KW-1015">Disulfide bond</keyword>
<dbReference type="Pfam" id="PF02983">
    <property type="entry name" value="Pro_Al_protease"/>
    <property type="match status" value="1"/>
</dbReference>
<evidence type="ECO:0000256" key="4">
    <source>
        <dbReference type="ARBA" id="ARBA00022801"/>
    </source>
</evidence>
<dbReference type="SUPFAM" id="SSF50494">
    <property type="entry name" value="Trypsin-like serine proteases"/>
    <property type="match status" value="1"/>
</dbReference>
<keyword evidence="6" id="KW-0865">Zymogen</keyword>
<comment type="similarity">
    <text evidence="1">Belongs to the peptidase S1 family.</text>
</comment>
<name>A0A918LDX8_9PSEU</name>
<dbReference type="PIRSF" id="PIRSF001134">
    <property type="entry name" value="Streptogrisin"/>
    <property type="match status" value="1"/>
</dbReference>
<evidence type="ECO:0000256" key="6">
    <source>
        <dbReference type="ARBA" id="ARBA00023145"/>
    </source>
</evidence>
<dbReference type="InterPro" id="IPR043504">
    <property type="entry name" value="Peptidase_S1_PA_chymotrypsin"/>
</dbReference>